<gene>
    <name evidence="3" type="ORF">TCAL_07324</name>
</gene>
<dbReference type="Proteomes" id="UP000318571">
    <property type="component" value="Chromosome 5"/>
</dbReference>
<dbReference type="SUPFAM" id="SSF103473">
    <property type="entry name" value="MFS general substrate transporter"/>
    <property type="match status" value="1"/>
</dbReference>
<reference evidence="3 4" key="1">
    <citation type="journal article" date="2018" name="Nat. Ecol. Evol.">
        <title>Genomic signatures of mitonuclear coevolution across populations of Tigriopus californicus.</title>
        <authorList>
            <person name="Barreto F.S."/>
            <person name="Watson E.T."/>
            <person name="Lima T.G."/>
            <person name="Willett C.S."/>
            <person name="Edmands S."/>
            <person name="Li W."/>
            <person name="Burton R.S."/>
        </authorList>
    </citation>
    <scope>NUCLEOTIDE SEQUENCE [LARGE SCALE GENOMIC DNA]</scope>
    <source>
        <strain evidence="3 4">San Diego</strain>
    </source>
</reference>
<name>A0A553PGU7_TIGCA</name>
<evidence type="ECO:0000313" key="4">
    <source>
        <dbReference type="Proteomes" id="UP000318571"/>
    </source>
</evidence>
<feature type="region of interest" description="Disordered" evidence="1">
    <location>
        <begin position="197"/>
        <end position="267"/>
    </location>
</feature>
<feature type="compositionally biased region" description="Basic residues" evidence="1">
    <location>
        <begin position="309"/>
        <end position="319"/>
    </location>
</feature>
<organism evidence="3 4">
    <name type="scientific">Tigriopus californicus</name>
    <name type="common">Marine copepod</name>
    <dbReference type="NCBI Taxonomy" id="6832"/>
    <lineage>
        <taxon>Eukaryota</taxon>
        <taxon>Metazoa</taxon>
        <taxon>Ecdysozoa</taxon>
        <taxon>Arthropoda</taxon>
        <taxon>Crustacea</taxon>
        <taxon>Multicrustacea</taxon>
        <taxon>Hexanauplia</taxon>
        <taxon>Copepoda</taxon>
        <taxon>Harpacticoida</taxon>
        <taxon>Harpacticidae</taxon>
        <taxon>Tigriopus</taxon>
    </lineage>
</organism>
<proteinExistence type="predicted"/>
<feature type="transmembrane region" description="Helical" evidence="2">
    <location>
        <begin position="21"/>
        <end position="41"/>
    </location>
</feature>
<evidence type="ECO:0000313" key="3">
    <source>
        <dbReference type="EMBL" id="TRY76908.1"/>
    </source>
</evidence>
<dbReference type="AlphaFoldDB" id="A0A553PGU7"/>
<keyword evidence="4" id="KW-1185">Reference proteome</keyword>
<dbReference type="OrthoDB" id="10566888at2759"/>
<evidence type="ECO:0000256" key="1">
    <source>
        <dbReference type="SAM" id="MobiDB-lite"/>
    </source>
</evidence>
<dbReference type="PANTHER" id="PTHR36694:SF11">
    <property type="entry name" value="LP21121P-RELATED"/>
    <property type="match status" value="1"/>
</dbReference>
<dbReference type="PANTHER" id="PTHR36694">
    <property type="entry name" value="PASIFLORA 1, ISOFORM A-RELATED"/>
    <property type="match status" value="1"/>
</dbReference>
<keyword evidence="2" id="KW-0472">Membrane</keyword>
<comment type="caution">
    <text evidence="3">The sequence shown here is derived from an EMBL/GenBank/DDBJ whole genome shotgun (WGS) entry which is preliminary data.</text>
</comment>
<protein>
    <submittedName>
        <fullName evidence="3">Uncharacterized protein</fullName>
    </submittedName>
</protein>
<feature type="compositionally biased region" description="Basic and acidic residues" evidence="1">
    <location>
        <begin position="257"/>
        <end position="267"/>
    </location>
</feature>
<feature type="region of interest" description="Disordered" evidence="1">
    <location>
        <begin position="309"/>
        <end position="358"/>
    </location>
</feature>
<feature type="transmembrane region" description="Helical" evidence="2">
    <location>
        <begin position="90"/>
        <end position="109"/>
    </location>
</feature>
<dbReference type="EMBL" id="VCGU01000004">
    <property type="protein sequence ID" value="TRY76908.1"/>
    <property type="molecule type" value="Genomic_DNA"/>
</dbReference>
<keyword evidence="2" id="KW-0812">Transmembrane</keyword>
<dbReference type="OMA" id="VDQLFIQ"/>
<feature type="transmembrane region" description="Helical" evidence="2">
    <location>
        <begin position="53"/>
        <end position="78"/>
    </location>
</feature>
<dbReference type="InterPro" id="IPR036259">
    <property type="entry name" value="MFS_trans_sf"/>
</dbReference>
<keyword evidence="2" id="KW-1133">Transmembrane helix</keyword>
<feature type="transmembrane region" description="Helical" evidence="2">
    <location>
        <begin position="129"/>
        <end position="149"/>
    </location>
</feature>
<feature type="compositionally biased region" description="Low complexity" evidence="1">
    <location>
        <begin position="327"/>
        <end position="345"/>
    </location>
</feature>
<evidence type="ECO:0000256" key="2">
    <source>
        <dbReference type="SAM" id="Phobius"/>
    </source>
</evidence>
<sequence length="564" mass="63359">MRVQIRSCCCALHTFVRILSIIMILGYMFMGLISFIVYGVTTSGTALAQNRTFVIVFVLMLVFCSLGIGVSVLVLLAIRMNKRMLMLPWLVFKMMVIIGLFVLGIYIALHFTLLSDRDTSEESFSPAYAIFSIFPLVFAIFLVFLWILVDQLFIQMKTIKKLGLKTMSASNLSQLRSNITYHNESLRSAKSVKSLKSVRSVPSFKKNPQLKPRRSKSNTSDRFPHVIQIPEPMGYHSQSLPRPRHRRNKPRGQLQDPRPRPDGRKPIKRAKSLEHMLDSASSSSLYSATVSHAPPHIWLNTSGKALKRRTSSLKSKNKHNVSVSDVPGAPSPLTTSSSASSSTVSPVPPPPPSYCTIDRSRMTNRLERSPGIPTNTPNYMQVQTLPRKPNRTSVPVETMGRQKRSRSVDLLTPDNKFHVNSDPVSCEQAIENEFRVPNRTEFASTPYIGDCGIEELKRITSEHILEGRTPGTKSVTIHPDVTEFHYPDDTHSSIHDKGFEDDIDDLPLPPPPLEAWLPEPIYPAPSVERQDSKSWLAKLSPKTKPGYTKDQIIDLYCQVGDVQL</sequence>
<accession>A0A553PGU7</accession>